<dbReference type="STRING" id="50429.A0A2B4RY23"/>
<dbReference type="EMBL" id="LSMT01000267">
    <property type="protein sequence ID" value="PFX21683.1"/>
    <property type="molecule type" value="Genomic_DNA"/>
</dbReference>
<dbReference type="AlphaFoldDB" id="A0A2B4RY23"/>
<evidence type="ECO:0000313" key="9">
    <source>
        <dbReference type="Proteomes" id="UP000225706"/>
    </source>
</evidence>
<feature type="transmembrane region" description="Helical" evidence="6">
    <location>
        <begin position="135"/>
        <end position="154"/>
    </location>
</feature>
<keyword evidence="4 6" id="KW-0472">Membrane</keyword>
<feature type="domain" description="Sugar phosphate transporter" evidence="7">
    <location>
        <begin position="16"/>
        <end position="310"/>
    </location>
</feature>
<evidence type="ECO:0000256" key="6">
    <source>
        <dbReference type="SAM" id="Phobius"/>
    </source>
</evidence>
<feature type="transmembrane region" description="Helical" evidence="6">
    <location>
        <begin position="207"/>
        <end position="225"/>
    </location>
</feature>
<name>A0A2B4RY23_STYPI</name>
<evidence type="ECO:0000256" key="5">
    <source>
        <dbReference type="SAM" id="MobiDB-lite"/>
    </source>
</evidence>
<feature type="region of interest" description="Disordered" evidence="5">
    <location>
        <begin position="352"/>
        <end position="371"/>
    </location>
</feature>
<keyword evidence="3 6" id="KW-1133">Transmembrane helix</keyword>
<dbReference type="InterPro" id="IPR004853">
    <property type="entry name" value="Sugar_P_trans_dom"/>
</dbReference>
<evidence type="ECO:0000256" key="4">
    <source>
        <dbReference type="ARBA" id="ARBA00023136"/>
    </source>
</evidence>
<gene>
    <name evidence="8" type="primary">SLC35C2</name>
    <name evidence="8" type="ORF">AWC38_SpisGene13824</name>
</gene>
<feature type="transmembrane region" description="Helical" evidence="6">
    <location>
        <begin position="20"/>
        <end position="38"/>
    </location>
</feature>
<evidence type="ECO:0000259" key="7">
    <source>
        <dbReference type="Pfam" id="PF03151"/>
    </source>
</evidence>
<feature type="transmembrane region" description="Helical" evidence="6">
    <location>
        <begin position="237"/>
        <end position="258"/>
    </location>
</feature>
<dbReference type="CDD" id="cd21092">
    <property type="entry name" value="TPT_S35C2"/>
    <property type="match status" value="1"/>
</dbReference>
<dbReference type="InterPro" id="IPR050186">
    <property type="entry name" value="TPT_transporter"/>
</dbReference>
<proteinExistence type="predicted"/>
<feature type="transmembrane region" description="Helical" evidence="6">
    <location>
        <begin position="87"/>
        <end position="115"/>
    </location>
</feature>
<evidence type="ECO:0000256" key="1">
    <source>
        <dbReference type="ARBA" id="ARBA00004141"/>
    </source>
</evidence>
<evidence type="ECO:0000256" key="2">
    <source>
        <dbReference type="ARBA" id="ARBA00022692"/>
    </source>
</evidence>
<evidence type="ECO:0000313" key="8">
    <source>
        <dbReference type="EMBL" id="PFX21683.1"/>
    </source>
</evidence>
<dbReference type="Proteomes" id="UP000225706">
    <property type="component" value="Unassembled WGS sequence"/>
</dbReference>
<feature type="transmembrane region" description="Helical" evidence="6">
    <location>
        <begin position="166"/>
        <end position="187"/>
    </location>
</feature>
<keyword evidence="2 6" id="KW-0812">Transmembrane</keyword>
<dbReference type="OrthoDB" id="18894at2759"/>
<organism evidence="8 9">
    <name type="scientific">Stylophora pistillata</name>
    <name type="common">Smooth cauliflower coral</name>
    <dbReference type="NCBI Taxonomy" id="50429"/>
    <lineage>
        <taxon>Eukaryota</taxon>
        <taxon>Metazoa</taxon>
        <taxon>Cnidaria</taxon>
        <taxon>Anthozoa</taxon>
        <taxon>Hexacorallia</taxon>
        <taxon>Scleractinia</taxon>
        <taxon>Astrocoeniina</taxon>
        <taxon>Pocilloporidae</taxon>
        <taxon>Stylophora</taxon>
    </lineage>
</organism>
<evidence type="ECO:0000256" key="3">
    <source>
        <dbReference type="ARBA" id="ARBA00022989"/>
    </source>
</evidence>
<dbReference type="PANTHER" id="PTHR11132">
    <property type="entry name" value="SOLUTE CARRIER FAMILY 35"/>
    <property type="match status" value="1"/>
</dbReference>
<accession>A0A2B4RY23</accession>
<protein>
    <submittedName>
        <fullName evidence="8">Solute carrier family 35 member C2</fullName>
    </submittedName>
</protein>
<feature type="transmembrane region" description="Helical" evidence="6">
    <location>
        <begin position="298"/>
        <end position="316"/>
    </location>
</feature>
<reference evidence="9" key="1">
    <citation type="journal article" date="2017" name="bioRxiv">
        <title>Comparative analysis of the genomes of Stylophora pistillata and Acropora digitifera provides evidence for extensive differences between species of corals.</title>
        <authorList>
            <person name="Voolstra C.R."/>
            <person name="Li Y."/>
            <person name="Liew Y.J."/>
            <person name="Baumgarten S."/>
            <person name="Zoccola D."/>
            <person name="Flot J.-F."/>
            <person name="Tambutte S."/>
            <person name="Allemand D."/>
            <person name="Aranda M."/>
        </authorList>
    </citation>
    <scope>NUCLEOTIDE SEQUENCE [LARGE SCALE GENOMIC DNA]</scope>
</reference>
<keyword evidence="9" id="KW-1185">Reference proteome</keyword>
<feature type="transmembrane region" description="Helical" evidence="6">
    <location>
        <begin position="50"/>
        <end position="67"/>
    </location>
</feature>
<comment type="subcellular location">
    <subcellularLocation>
        <location evidence="1">Membrane</location>
        <topology evidence="1">Multi-pass membrane protein</topology>
    </subcellularLocation>
</comment>
<dbReference type="GO" id="GO:0016020">
    <property type="term" value="C:membrane"/>
    <property type="evidence" value="ECO:0007669"/>
    <property type="project" value="UniProtKB-SubCell"/>
</dbReference>
<dbReference type="Pfam" id="PF03151">
    <property type="entry name" value="TPT"/>
    <property type="match status" value="1"/>
</dbReference>
<sequence length="371" mass="42087">MAKKLFGFQQLARALKTLSYIILMYISSISLTFYNKWLLKRFHFPLSVSVVHYAMVFVIAAILRFLWEFKTGKKRVILPWSVYIKRVLPTAIACALDIGFSNWSLMFITVSLYTMTKSTSVVFILMFALVLRLEHWNFSLVAVILLIASGLFLFTYEATEFNTEGFLLVLTASGLSGLRWTLAQILTQKEDLGLHNPLDTLYHLQPFMTLTMIPLAFYIEGQNLAMSPKLFRASDSYTLWVTIAMVMFGCFLAFMISVSEFLLLSHTSSLTLSISGIFKEICTLSLATEFAGDRMTTVNFFGLVLCLIGISVHVVAKATRDTESLKLGKHKIEELKLNGDIELKGLLLTDQDKHGSDDDNEEYELNIHEQR</sequence>
<comment type="caution">
    <text evidence="8">The sequence shown here is derived from an EMBL/GenBank/DDBJ whole genome shotgun (WGS) entry which is preliminary data.</text>
</comment>